<dbReference type="Pfam" id="PF01551">
    <property type="entry name" value="Peptidase_M23"/>
    <property type="match status" value="1"/>
</dbReference>
<comment type="caution">
    <text evidence="3">The sequence shown here is derived from an EMBL/GenBank/DDBJ whole genome shotgun (WGS) entry which is preliminary data.</text>
</comment>
<sequence length="877" mass="95975">MQMRLLIRCWLLLVLIGVGVIAPQSSQAQDAQEQPAQITIDGLAVKLPFQPGAEWQVTAGWEAANHQQAWNYYAVDVVPVNQACLGQPILAVAHGFIESNNGHELQIDHRVNNYRSLYSHLDTVSPGLAVGTEVFQGQQIGTCGGYPNFVPHLHFQIFQGARVASSGVMPVPIDGITDANRLRSGQRGLYSTNQFQPQLPPAPSQQNLVLNGDFSAGTTNWWKYGDAAWSIVDQGLNFRRNPGGTGGSVGQNLAYQFAANTPIEAQFDLGNPSGVTKHVGVFIRHESSWDQPIHCGFTLPPYSPMQRFSIRGRSGSVVWNKLTFEVWADPPDGIPDVRMDNVAITYRTDIAISAKTCIAPAPSQQNLVRNGDFSAGTADWWRYGDASWGIVDQALNFRRNPGGDGGSVGQNLPYRLNPNAPLEVQFDLGNPSGVTKYAGVFIRHSSSWDQPIHCGFTLPPYSPMQRYVVRGRSGSVVWNELTFEVWADPPDGTSDLRMDNVAIAYRPELYAPATTCIAPAPSQQNLVRNGDFSAGTADWWRYGDASWAIVDQGLNFKRNPGGDGGSVGQNLPYRLTPNAPLEVQFDLGNPSGVTKYAGVFIRHSSSWDQPIHCGFMLPAYSPMQRYVVRGRSGSVVWNELTFEIWADPPDGIPDLRMDNVAIAYRPDLAINATTCIAPTANQEQPNQCLVQIDQGAQFTANLNVDLEFRVDQAATMRVSNQPLDSSIAWQPYQASLDWLLTSSLLGNNRTVYAEFRDSQGTMLCAGHELRDDIRLDTTAPNLIEMQVYPFAASLGLAITASDDPTGSGINAVQLSSRADFSGSTWLPYSPVIDLEGLPNSTLYVRVRDSVGNSSAAQSIAISTQQTYRLYLPMTSDQ</sequence>
<name>A0ABP9WV83_9CHLR</name>
<evidence type="ECO:0000313" key="4">
    <source>
        <dbReference type="Proteomes" id="UP001428290"/>
    </source>
</evidence>
<dbReference type="Proteomes" id="UP001428290">
    <property type="component" value="Unassembled WGS sequence"/>
</dbReference>
<accession>A0ABP9WV83</accession>
<keyword evidence="1" id="KW-0732">Signal</keyword>
<dbReference type="CDD" id="cd12797">
    <property type="entry name" value="M23_peptidase"/>
    <property type="match status" value="1"/>
</dbReference>
<dbReference type="InterPro" id="IPR008979">
    <property type="entry name" value="Galactose-bd-like_sf"/>
</dbReference>
<dbReference type="InterPro" id="IPR011055">
    <property type="entry name" value="Dup_hybrid_motif"/>
</dbReference>
<evidence type="ECO:0000256" key="1">
    <source>
        <dbReference type="SAM" id="SignalP"/>
    </source>
</evidence>
<feature type="signal peptide" evidence="1">
    <location>
        <begin position="1"/>
        <end position="28"/>
    </location>
</feature>
<dbReference type="EMBL" id="BAABRU010000003">
    <property type="protein sequence ID" value="GAA5527118.1"/>
    <property type="molecule type" value="Genomic_DNA"/>
</dbReference>
<feature type="chain" id="PRO_5046419030" description="M23ase beta-sheet core domain-containing protein" evidence="1">
    <location>
        <begin position="29"/>
        <end position="877"/>
    </location>
</feature>
<proteinExistence type="predicted"/>
<dbReference type="InterPro" id="IPR050570">
    <property type="entry name" value="Cell_wall_metabolism_enzyme"/>
</dbReference>
<protein>
    <recommendedName>
        <fullName evidence="2">M23ase beta-sheet core domain-containing protein</fullName>
    </recommendedName>
</protein>
<dbReference type="SUPFAM" id="SSF49785">
    <property type="entry name" value="Galactose-binding domain-like"/>
    <property type="match status" value="3"/>
</dbReference>
<evidence type="ECO:0000313" key="3">
    <source>
        <dbReference type="EMBL" id="GAA5527118.1"/>
    </source>
</evidence>
<dbReference type="Gene3D" id="2.70.70.10">
    <property type="entry name" value="Glucose Permease (Domain IIA)"/>
    <property type="match status" value="1"/>
</dbReference>
<dbReference type="PANTHER" id="PTHR21666:SF270">
    <property type="entry name" value="MUREIN HYDROLASE ACTIVATOR ENVC"/>
    <property type="match status" value="1"/>
</dbReference>
<feature type="domain" description="M23ase beta-sheet core" evidence="2">
    <location>
        <begin position="85"/>
        <end position="159"/>
    </location>
</feature>
<evidence type="ECO:0000259" key="2">
    <source>
        <dbReference type="Pfam" id="PF01551"/>
    </source>
</evidence>
<dbReference type="SUPFAM" id="SSF51261">
    <property type="entry name" value="Duplicated hybrid motif"/>
    <property type="match status" value="1"/>
</dbReference>
<dbReference type="InterPro" id="IPR016047">
    <property type="entry name" value="M23ase_b-sheet_dom"/>
</dbReference>
<keyword evidence="4" id="KW-1185">Reference proteome</keyword>
<organism evidence="3 4">
    <name type="scientific">Herpetosiphon gulosus</name>
    <dbReference type="NCBI Taxonomy" id="1973496"/>
    <lineage>
        <taxon>Bacteria</taxon>
        <taxon>Bacillati</taxon>
        <taxon>Chloroflexota</taxon>
        <taxon>Chloroflexia</taxon>
        <taxon>Herpetosiphonales</taxon>
        <taxon>Herpetosiphonaceae</taxon>
        <taxon>Herpetosiphon</taxon>
    </lineage>
</organism>
<reference evidence="3 4" key="1">
    <citation type="submission" date="2024-02" db="EMBL/GenBank/DDBJ databases">
        <title>Herpetosiphon gulosus NBRC 112829.</title>
        <authorList>
            <person name="Ichikawa N."/>
            <person name="Katano-Makiyama Y."/>
            <person name="Hidaka K."/>
        </authorList>
    </citation>
    <scope>NUCLEOTIDE SEQUENCE [LARGE SCALE GENOMIC DNA]</scope>
    <source>
        <strain evidence="3 4">NBRC 112829</strain>
    </source>
</reference>
<gene>
    <name evidence="3" type="ORF">Hgul01_00900</name>
</gene>
<dbReference type="PANTHER" id="PTHR21666">
    <property type="entry name" value="PEPTIDASE-RELATED"/>
    <property type="match status" value="1"/>
</dbReference>